<dbReference type="EMBL" id="QSIQ01000001">
    <property type="protein sequence ID" value="RHD06674.1"/>
    <property type="molecule type" value="Genomic_DNA"/>
</dbReference>
<dbReference type="Proteomes" id="UP000283492">
    <property type="component" value="Unassembled WGS sequence"/>
</dbReference>
<evidence type="ECO:0000313" key="10">
    <source>
        <dbReference type="Proteomes" id="UP000285820"/>
    </source>
</evidence>
<evidence type="ECO:0000313" key="6">
    <source>
        <dbReference type="Proteomes" id="UP000049828"/>
    </source>
</evidence>
<evidence type="ECO:0000313" key="3">
    <source>
        <dbReference type="EMBL" id="RHA83414.1"/>
    </source>
</evidence>
<evidence type="ECO:0000313" key="7">
    <source>
        <dbReference type="Proteomes" id="UP000266391"/>
    </source>
</evidence>
<dbReference type="RefSeq" id="WP_055039623.1">
    <property type="nucleotide sequence ID" value="NZ_CABJFX010000041.1"/>
</dbReference>
<evidence type="ECO:0000313" key="1">
    <source>
        <dbReference type="EMBL" id="CRL37716.1"/>
    </source>
</evidence>
<reference evidence="1" key="2">
    <citation type="submission" date="2015-05" db="EMBL/GenBank/DDBJ databases">
        <authorList>
            <person name="Wang D.B."/>
            <person name="Wang M."/>
        </authorList>
    </citation>
    <scope>NUCLEOTIDE SEQUENCE [LARGE SCALE GENOMIC DNA]</scope>
    <source>
        <strain evidence="1">L1-83</strain>
    </source>
</reference>
<dbReference type="EMBL" id="CVRS01000068">
    <property type="protein sequence ID" value="CRL37716.1"/>
    <property type="molecule type" value="Genomic_DNA"/>
</dbReference>
<dbReference type="Proteomes" id="UP000266391">
    <property type="component" value="Unassembled WGS sequence"/>
</dbReference>
<proteinExistence type="predicted"/>
<dbReference type="Proteomes" id="UP000285820">
    <property type="component" value="Unassembled WGS sequence"/>
</dbReference>
<dbReference type="Proteomes" id="UP000283701">
    <property type="component" value="Unassembled WGS sequence"/>
</dbReference>
<dbReference type="Proteomes" id="UP000049828">
    <property type="component" value="Unassembled WGS sequence"/>
</dbReference>
<reference evidence="6" key="1">
    <citation type="submission" date="2015-05" db="EMBL/GenBank/DDBJ databases">
        <authorList>
            <consortium name="Pathogen Informatics"/>
        </authorList>
    </citation>
    <scope>NUCLEOTIDE SEQUENCE [LARGE SCALE GENOMIC DNA]</scope>
    <source>
        <strain evidence="6">L1-83</strain>
    </source>
</reference>
<dbReference type="OrthoDB" id="2003960at2"/>
<evidence type="ECO:0000313" key="2">
    <source>
        <dbReference type="EMBL" id="RGR63605.1"/>
    </source>
</evidence>
<keyword evidence="6" id="KW-1185">Reference proteome</keyword>
<dbReference type="EMBL" id="QRHP01000010">
    <property type="protein sequence ID" value="RHF83666.1"/>
    <property type="molecule type" value="Genomic_DNA"/>
</dbReference>
<accession>A0A0M6WL71</accession>
<evidence type="ECO:0008006" key="11">
    <source>
        <dbReference type="Google" id="ProtNLM"/>
    </source>
</evidence>
<dbReference type="EMBL" id="QSFX01000041">
    <property type="protein sequence ID" value="RHA83414.1"/>
    <property type="molecule type" value="Genomic_DNA"/>
</dbReference>
<sequence length="170" mass="20395">MSRQILLCVETNSKARTDYQYINETIHRFYVNDPKISYKPIFLESKSMYASPKKQKEIGKYIKAYPEDTTVIYFIDLDDYDTNYETKKLFEDIKKYCETHAYELVFFCRDVEEVYLGKRVNDKDKVNEVKRFKSKKMIEAVLPQNLSQNEYKINGSNILNVLDKFWTRKN</sequence>
<gene>
    <name evidence="5" type="ORF">DW654_09905</name>
    <name evidence="4" type="ORF">DW813_02090</name>
    <name evidence="3" type="ORF">DW914_16635</name>
    <name evidence="2" type="ORF">DWY29_16930</name>
    <name evidence="1" type="ORF">RIL183_20801</name>
</gene>
<protein>
    <recommendedName>
        <fullName evidence="11">DUF4276 family protein</fullName>
    </recommendedName>
</protein>
<evidence type="ECO:0000313" key="5">
    <source>
        <dbReference type="EMBL" id="RHF83666.1"/>
    </source>
</evidence>
<evidence type="ECO:0000313" key="4">
    <source>
        <dbReference type="EMBL" id="RHD06674.1"/>
    </source>
</evidence>
<reference evidence="7 8" key="3">
    <citation type="submission" date="2018-08" db="EMBL/GenBank/DDBJ databases">
        <title>A genome reference for cultivated species of the human gut microbiota.</title>
        <authorList>
            <person name="Zou Y."/>
            <person name="Xue W."/>
            <person name="Luo G."/>
        </authorList>
    </citation>
    <scope>NUCLEOTIDE SEQUENCE [LARGE SCALE GENOMIC DNA]</scope>
    <source>
        <strain evidence="2 10">AF24-4</strain>
        <strain evidence="5 9">AM23-23AC</strain>
        <strain evidence="4 7">AM32-8LB</strain>
        <strain evidence="3 8">AM42-1AC</strain>
    </source>
</reference>
<dbReference type="AlphaFoldDB" id="A0A0M6WL71"/>
<dbReference type="EMBL" id="QRUN01000057">
    <property type="protein sequence ID" value="RGR63605.1"/>
    <property type="molecule type" value="Genomic_DNA"/>
</dbReference>
<evidence type="ECO:0000313" key="8">
    <source>
        <dbReference type="Proteomes" id="UP000283492"/>
    </source>
</evidence>
<dbReference type="STRING" id="360807.ERS852392_01183"/>
<evidence type="ECO:0000313" key="9">
    <source>
        <dbReference type="Proteomes" id="UP000283701"/>
    </source>
</evidence>
<name>A0A0M6WL71_9FIRM</name>
<organism evidence="1 6">
    <name type="scientific">Roseburia inulinivorans</name>
    <dbReference type="NCBI Taxonomy" id="360807"/>
    <lineage>
        <taxon>Bacteria</taxon>
        <taxon>Bacillati</taxon>
        <taxon>Bacillota</taxon>
        <taxon>Clostridia</taxon>
        <taxon>Lachnospirales</taxon>
        <taxon>Lachnospiraceae</taxon>
        <taxon>Roseburia</taxon>
    </lineage>
</organism>